<name>A0A1F5SJI6_9BACT</name>
<evidence type="ECO:0000313" key="2">
    <source>
        <dbReference type="Proteomes" id="UP000178367"/>
    </source>
</evidence>
<dbReference type="AlphaFoldDB" id="A0A1F5SJI6"/>
<protein>
    <submittedName>
        <fullName evidence="1">Uncharacterized protein</fullName>
    </submittedName>
</protein>
<gene>
    <name evidence="1" type="ORF">A2227_06230</name>
</gene>
<accession>A0A1F5SJI6</accession>
<dbReference type="EMBL" id="MFGB01000013">
    <property type="protein sequence ID" value="OGF26855.1"/>
    <property type="molecule type" value="Genomic_DNA"/>
</dbReference>
<comment type="caution">
    <text evidence="1">The sequence shown here is derived from an EMBL/GenBank/DDBJ whole genome shotgun (WGS) entry which is preliminary data.</text>
</comment>
<reference evidence="1 2" key="1">
    <citation type="journal article" date="2016" name="Nat. Commun.">
        <title>Thousands of microbial genomes shed light on interconnected biogeochemical processes in an aquifer system.</title>
        <authorList>
            <person name="Anantharaman K."/>
            <person name="Brown C.T."/>
            <person name="Hug L.A."/>
            <person name="Sharon I."/>
            <person name="Castelle C.J."/>
            <person name="Probst A.J."/>
            <person name="Thomas B.C."/>
            <person name="Singh A."/>
            <person name="Wilkins M.J."/>
            <person name="Karaoz U."/>
            <person name="Brodie E.L."/>
            <person name="Williams K.H."/>
            <person name="Hubbard S.S."/>
            <person name="Banfield J.F."/>
        </authorList>
    </citation>
    <scope>NUCLEOTIDE SEQUENCE [LARGE SCALE GENOMIC DNA]</scope>
</reference>
<proteinExistence type="predicted"/>
<sequence length="599" mass="63395">MSKIIKHHIKRSLPLFLIFSLIISSTVFGLVFNFDFSGFYKSTDNSTFRPEAQAAGSATTTVEVLNAPPAYVVNGEPKEVPASTSTSPVNVGDAIGFAATASDPENNQYRLLICSAGGTAQPDAANPQCPVGATQFCRSNATNSGSEATCTYNVVDPIPTAETDEWYAFVCDTHASQAYCSETASQGAAPGNYASSSPFYINHAPFFTGLITSDNYKDPGGTFTVRATTTDLDALGGADGAYLYVCSSNSFSTTTGCGAETWCTGAATSSTYIECSFASSTAPLNWVTPDGTFNYWGFVMDSHYFEATSTPLTSSYTVNNVAPTVSSVSLNDDALITLSLKDAAEVEVTASGTIADLNGCWDITSATATIYWSGIGTTSIGCAADDDNCYPIGTTACTYNGGCSGMDDTSWYVCTTTLAFHAIPSTSDNSNPYGWTVWMAGLAGFDESAFGYNTNDAGSAPDVDQSEGLDVQEPEIQYGQIRGGQNTGWDNATTTVENFGNVPMDTNLVLDDMVKTDLLDYIEAINQEFGTTTFAYGAGTYSIASTSDQDVFVDIIKPTTGNLDIMDEIYWGIGIPGGTTSGNYEGRNYFSVVVDPTQW</sequence>
<organism evidence="1 2">
    <name type="scientific">Candidatus Falkowbacteria bacterium RIFOXYA2_FULL_47_19</name>
    <dbReference type="NCBI Taxonomy" id="1797994"/>
    <lineage>
        <taxon>Bacteria</taxon>
        <taxon>Candidatus Falkowiibacteriota</taxon>
    </lineage>
</organism>
<evidence type="ECO:0000313" key="1">
    <source>
        <dbReference type="EMBL" id="OGF26855.1"/>
    </source>
</evidence>
<dbReference type="Proteomes" id="UP000178367">
    <property type="component" value="Unassembled WGS sequence"/>
</dbReference>